<dbReference type="InterPro" id="IPR009078">
    <property type="entry name" value="Ferritin-like_SF"/>
</dbReference>
<dbReference type="STRING" id="929556.Solca_1527"/>
<evidence type="ECO:0000313" key="3">
    <source>
        <dbReference type="Proteomes" id="UP000007590"/>
    </source>
</evidence>
<feature type="compositionally biased region" description="Polar residues" evidence="1">
    <location>
        <begin position="1"/>
        <end position="13"/>
    </location>
</feature>
<dbReference type="SUPFAM" id="SSF47240">
    <property type="entry name" value="Ferritin-like"/>
    <property type="match status" value="1"/>
</dbReference>
<evidence type="ECO:0000256" key="1">
    <source>
        <dbReference type="SAM" id="MobiDB-lite"/>
    </source>
</evidence>
<protein>
    <submittedName>
        <fullName evidence="2">Uncharacterized protein</fullName>
    </submittedName>
</protein>
<dbReference type="KEGG" id="scn:Solca_1527"/>
<dbReference type="InterPro" id="IPR010287">
    <property type="entry name" value="DUF892_YciF-like"/>
</dbReference>
<dbReference type="EMBL" id="CP003349">
    <property type="protein sequence ID" value="AFD06600.1"/>
    <property type="molecule type" value="Genomic_DNA"/>
</dbReference>
<dbReference type="InterPro" id="IPR012347">
    <property type="entry name" value="Ferritin-like"/>
</dbReference>
<accession>H8KQI4</accession>
<sequence length="201" mass="22582">METKSISETNAVNDITGGSMANKDPSATKSLANNHNSLRGLLEHQLNDIYSAEMQLTKALPEMAKACNDEELQDAFLEHLDQTKKHVERLEKIFIKLRIEKTGESCKAMEGLIQENKKIILEFEESPVRDSALIIGAQKVEHYEIASYGSVSELADVLGLHKVADLLERTLQEEEFTDKLLSEIAMDINDDAYETEEQSSR</sequence>
<feature type="region of interest" description="Disordered" evidence="1">
    <location>
        <begin position="1"/>
        <end position="32"/>
    </location>
</feature>
<gene>
    <name evidence="2" type="ordered locus">Solca_1527</name>
</gene>
<organism evidence="2 3">
    <name type="scientific">Solitalea canadensis (strain ATCC 29591 / DSM 3403 / JCM 21819 / LMG 8368 / NBRC 15130 / NCIMB 12057 / USAM 9D)</name>
    <name type="common">Flexibacter canadensis</name>
    <dbReference type="NCBI Taxonomy" id="929556"/>
    <lineage>
        <taxon>Bacteria</taxon>
        <taxon>Pseudomonadati</taxon>
        <taxon>Bacteroidota</taxon>
        <taxon>Sphingobacteriia</taxon>
        <taxon>Sphingobacteriales</taxon>
        <taxon>Sphingobacteriaceae</taxon>
        <taxon>Solitalea</taxon>
    </lineage>
</organism>
<dbReference type="Proteomes" id="UP000007590">
    <property type="component" value="Chromosome"/>
</dbReference>
<dbReference type="HOGENOM" id="CLU_102561_2_0_10"/>
<dbReference type="Gene3D" id="1.20.1260.10">
    <property type="match status" value="1"/>
</dbReference>
<name>H8KQI4_SOLCM</name>
<dbReference type="CDD" id="cd07909">
    <property type="entry name" value="YciF"/>
    <property type="match status" value="1"/>
</dbReference>
<dbReference type="AlphaFoldDB" id="H8KQI4"/>
<dbReference type="RefSeq" id="WP_014679827.1">
    <property type="nucleotide sequence ID" value="NC_017770.1"/>
</dbReference>
<proteinExistence type="predicted"/>
<dbReference type="Pfam" id="PF05974">
    <property type="entry name" value="DUF892"/>
    <property type="match status" value="1"/>
</dbReference>
<reference evidence="2" key="1">
    <citation type="submission" date="2012-02" db="EMBL/GenBank/DDBJ databases">
        <title>The complete genome of Solitalea canadensis DSM 3403.</title>
        <authorList>
            <consortium name="US DOE Joint Genome Institute (JGI-PGF)"/>
            <person name="Lucas S."/>
            <person name="Copeland A."/>
            <person name="Lapidus A."/>
            <person name="Glavina del Rio T."/>
            <person name="Dalin E."/>
            <person name="Tice H."/>
            <person name="Bruce D."/>
            <person name="Goodwin L."/>
            <person name="Pitluck S."/>
            <person name="Peters L."/>
            <person name="Ovchinnikova G."/>
            <person name="Lu M."/>
            <person name="Kyrpides N."/>
            <person name="Mavromatis K."/>
            <person name="Ivanova N."/>
            <person name="Brettin T."/>
            <person name="Detter J.C."/>
            <person name="Han C."/>
            <person name="Larimer F."/>
            <person name="Land M."/>
            <person name="Hauser L."/>
            <person name="Markowitz V."/>
            <person name="Cheng J.-F."/>
            <person name="Hugenholtz P."/>
            <person name="Woyke T."/>
            <person name="Wu D."/>
            <person name="Spring S."/>
            <person name="Schroeder M."/>
            <person name="Kopitz M."/>
            <person name="Brambilla E."/>
            <person name="Klenk H.-P."/>
            <person name="Eisen J.A."/>
        </authorList>
    </citation>
    <scope>NUCLEOTIDE SEQUENCE</scope>
    <source>
        <strain evidence="2">DSM 3403</strain>
    </source>
</reference>
<dbReference type="PANTHER" id="PTHR30565">
    <property type="entry name" value="PROTEIN YCIF"/>
    <property type="match status" value="1"/>
</dbReference>
<dbReference type="PANTHER" id="PTHR30565:SF9">
    <property type="entry name" value="PROTEIN YCIF"/>
    <property type="match status" value="1"/>
</dbReference>
<dbReference type="InterPro" id="IPR047114">
    <property type="entry name" value="YciF"/>
</dbReference>
<keyword evidence="3" id="KW-1185">Reference proteome</keyword>
<dbReference type="eggNOG" id="COG3685">
    <property type="taxonomic scope" value="Bacteria"/>
</dbReference>
<evidence type="ECO:0000313" key="2">
    <source>
        <dbReference type="EMBL" id="AFD06600.1"/>
    </source>
</evidence>